<evidence type="ECO:0000256" key="2">
    <source>
        <dbReference type="SAM" id="SignalP"/>
    </source>
</evidence>
<keyword evidence="5" id="KW-1185">Reference proteome</keyword>
<organism evidence="4 5">
    <name type="scientific">Eudromia elegans</name>
    <name type="common">Elegant crested-tinamou</name>
    <dbReference type="NCBI Taxonomy" id="8805"/>
    <lineage>
        <taxon>Eukaryota</taxon>
        <taxon>Metazoa</taxon>
        <taxon>Chordata</taxon>
        <taxon>Craniata</taxon>
        <taxon>Vertebrata</taxon>
        <taxon>Euteleostomi</taxon>
        <taxon>Archelosauria</taxon>
        <taxon>Archosauria</taxon>
        <taxon>Dinosauria</taxon>
        <taxon>Saurischia</taxon>
        <taxon>Theropoda</taxon>
        <taxon>Coelurosauria</taxon>
        <taxon>Aves</taxon>
        <taxon>Palaeognathae</taxon>
        <taxon>Tinamiformes</taxon>
        <taxon>Tinamidae</taxon>
        <taxon>Eudromia</taxon>
    </lineage>
</organism>
<protein>
    <submittedName>
        <fullName evidence="4">SERP3 protein</fullName>
    </submittedName>
</protein>
<feature type="non-terminal residue" evidence="4">
    <location>
        <position position="1"/>
    </location>
</feature>
<dbReference type="InterPro" id="IPR023796">
    <property type="entry name" value="Serpin_dom"/>
</dbReference>
<dbReference type="GO" id="GO:0005615">
    <property type="term" value="C:extracellular space"/>
    <property type="evidence" value="ECO:0007669"/>
    <property type="project" value="InterPro"/>
</dbReference>
<evidence type="ECO:0000313" key="4">
    <source>
        <dbReference type="EMBL" id="NXA33836.1"/>
    </source>
</evidence>
<comment type="similarity">
    <text evidence="1">Belongs to the serpin family.</text>
</comment>
<dbReference type="GO" id="GO:0004867">
    <property type="term" value="F:serine-type endopeptidase inhibitor activity"/>
    <property type="evidence" value="ECO:0007669"/>
    <property type="project" value="InterPro"/>
</dbReference>
<dbReference type="Gene3D" id="2.30.39.10">
    <property type="entry name" value="Alpha-1-antitrypsin, domain 1"/>
    <property type="match status" value="1"/>
</dbReference>
<dbReference type="InterPro" id="IPR036186">
    <property type="entry name" value="Serpin_sf"/>
</dbReference>
<evidence type="ECO:0000313" key="5">
    <source>
        <dbReference type="Proteomes" id="UP000533954"/>
    </source>
</evidence>
<dbReference type="InterPro" id="IPR000215">
    <property type="entry name" value="Serpin_fam"/>
</dbReference>
<proteinExistence type="inferred from homology"/>
<keyword evidence="2" id="KW-0732">Signal</keyword>
<sequence length="395" mass="41904">LAPMLPVRFTASVLLACCLPGSTCLPPDDLRGLRTAFAVSLYQHVARAENRSSLVLSPASVALSLELLQLGAQGNTFVELRDALGYSIHDGAVPAGVPGAVARPACSLFVPAGAEVSPRFAARAASWANGSLQHADFGDAANAAARIRHWISANTGDGNVPSMSLETAASPLTQVAVVSTMYFRSTWQRKFSFVDTQILPFTTAEGSTLNVPMMHHTAEVNYGRFRTASLETLSVLELPYVGEGISLLVLLPGPGPGPASASLPRLEARLSAAALALWAGALRRLHMDVFLPRFSIQSSFDLKTAFSALGITDIFDPINADFRGISEQGGLYVSEAVHKAKIEVTEDGTKASGATAMVLLKRSRTPVFKADRPFTFLLRQVGTGSVLFIGRVTNP</sequence>
<feature type="chain" id="PRO_5029525581" evidence="2">
    <location>
        <begin position="25"/>
        <end position="395"/>
    </location>
</feature>
<name>A0A7K7UZQ6_EUDEL</name>
<gene>
    <name evidence="4" type="primary">Serpine3</name>
    <name evidence="4" type="ORF">EUDELE_R12352</name>
</gene>
<dbReference type="InterPro" id="IPR042178">
    <property type="entry name" value="Serpin_sf_1"/>
</dbReference>
<dbReference type="PANTHER" id="PTHR11461">
    <property type="entry name" value="SERINE PROTEASE INHIBITOR, SERPIN"/>
    <property type="match status" value="1"/>
</dbReference>
<feature type="non-terminal residue" evidence="4">
    <location>
        <position position="395"/>
    </location>
</feature>
<dbReference type="Gene3D" id="3.30.497.10">
    <property type="entry name" value="Antithrombin, subunit I, domain 2"/>
    <property type="match status" value="1"/>
</dbReference>
<dbReference type="AlphaFoldDB" id="A0A7K7UZQ6"/>
<dbReference type="FunFam" id="2.10.310.10:FF:000001">
    <property type="entry name" value="Serpin family A member 1"/>
    <property type="match status" value="1"/>
</dbReference>
<reference evidence="4 5" key="1">
    <citation type="submission" date="2019-09" db="EMBL/GenBank/DDBJ databases">
        <title>Bird 10,000 Genomes (B10K) Project - Family phase.</title>
        <authorList>
            <person name="Zhang G."/>
        </authorList>
    </citation>
    <scope>NUCLEOTIDE SEQUENCE [LARGE SCALE GENOMIC DNA]</scope>
    <source>
        <strain evidence="4">B10K-LSUMZ-16893</strain>
    </source>
</reference>
<feature type="signal peptide" evidence="2">
    <location>
        <begin position="1"/>
        <end position="24"/>
    </location>
</feature>
<dbReference type="OrthoDB" id="8179360at2759"/>
<accession>A0A7K7UZQ6</accession>
<dbReference type="SUPFAM" id="SSF56574">
    <property type="entry name" value="Serpins"/>
    <property type="match status" value="1"/>
</dbReference>
<dbReference type="Pfam" id="PF00079">
    <property type="entry name" value="Serpin"/>
    <property type="match status" value="1"/>
</dbReference>
<evidence type="ECO:0000259" key="3">
    <source>
        <dbReference type="SMART" id="SM00093"/>
    </source>
</evidence>
<feature type="domain" description="Serpin" evidence="3">
    <location>
        <begin position="39"/>
        <end position="395"/>
    </location>
</feature>
<dbReference type="SMART" id="SM00093">
    <property type="entry name" value="SERPIN"/>
    <property type="match status" value="1"/>
</dbReference>
<dbReference type="PANTHER" id="PTHR11461:SF129">
    <property type="entry name" value="SERPIN E3"/>
    <property type="match status" value="1"/>
</dbReference>
<dbReference type="InterPro" id="IPR042185">
    <property type="entry name" value="Serpin_sf_2"/>
</dbReference>
<evidence type="ECO:0000256" key="1">
    <source>
        <dbReference type="RuleBase" id="RU000411"/>
    </source>
</evidence>
<comment type="caution">
    <text evidence="4">The sequence shown here is derived from an EMBL/GenBank/DDBJ whole genome shotgun (WGS) entry which is preliminary data.</text>
</comment>
<dbReference type="EMBL" id="VZSX01000023">
    <property type="protein sequence ID" value="NXA33836.1"/>
    <property type="molecule type" value="Genomic_DNA"/>
</dbReference>
<dbReference type="Proteomes" id="UP000533954">
    <property type="component" value="Unassembled WGS sequence"/>
</dbReference>